<evidence type="ECO:0008006" key="3">
    <source>
        <dbReference type="Google" id="ProtNLM"/>
    </source>
</evidence>
<accession>A0A919QIX1</accession>
<organism evidence="1 2">
    <name type="scientific">Acrocarpospora phusangensis</name>
    <dbReference type="NCBI Taxonomy" id="1070424"/>
    <lineage>
        <taxon>Bacteria</taxon>
        <taxon>Bacillati</taxon>
        <taxon>Actinomycetota</taxon>
        <taxon>Actinomycetes</taxon>
        <taxon>Streptosporangiales</taxon>
        <taxon>Streptosporangiaceae</taxon>
        <taxon>Acrocarpospora</taxon>
    </lineage>
</organism>
<evidence type="ECO:0000313" key="1">
    <source>
        <dbReference type="EMBL" id="GIH28483.1"/>
    </source>
</evidence>
<gene>
    <name evidence="1" type="ORF">Aph01nite_67930</name>
</gene>
<dbReference type="Proteomes" id="UP000640052">
    <property type="component" value="Unassembled WGS sequence"/>
</dbReference>
<dbReference type="RefSeq" id="WP_204045096.1">
    <property type="nucleotide sequence ID" value="NZ_BOOA01000082.1"/>
</dbReference>
<dbReference type="GO" id="GO:0005975">
    <property type="term" value="P:carbohydrate metabolic process"/>
    <property type="evidence" value="ECO:0007669"/>
    <property type="project" value="InterPro"/>
</dbReference>
<sequence length="225" mass="25312">MTTGFTQHRTALAEGRYLRVVNYHNTPESMAPQLREELAAYAESFAGVTIADLDRFYATGVWPLDRPGFIPVFYEGYRNNHTVAAPICDALGLTAWFPIITRFVDCPPADQRAFADAHNIDLVEEELSSDRLALTWDEVAEIAERHIVVPHTGSHEQITNIRTPADIDRELITPRRKIQEVTGQEAPATVYLYGTPFGTHPLQDQAVLNAGYRYQISNTMLQRIA</sequence>
<dbReference type="EMBL" id="BOOA01000082">
    <property type="protein sequence ID" value="GIH28483.1"/>
    <property type="molecule type" value="Genomic_DNA"/>
</dbReference>
<reference evidence="1" key="1">
    <citation type="submission" date="2021-01" db="EMBL/GenBank/DDBJ databases">
        <title>Whole genome shotgun sequence of Acrocarpospora phusangensis NBRC 108782.</title>
        <authorList>
            <person name="Komaki H."/>
            <person name="Tamura T."/>
        </authorList>
    </citation>
    <scope>NUCLEOTIDE SEQUENCE</scope>
    <source>
        <strain evidence="1">NBRC 108782</strain>
    </source>
</reference>
<proteinExistence type="predicted"/>
<dbReference type="CDD" id="cd10918">
    <property type="entry name" value="CE4_NodB_like_5s_6s"/>
    <property type="match status" value="1"/>
</dbReference>
<dbReference type="Gene3D" id="3.20.20.370">
    <property type="entry name" value="Glycoside hydrolase/deacetylase"/>
    <property type="match status" value="1"/>
</dbReference>
<dbReference type="AlphaFoldDB" id="A0A919QIX1"/>
<protein>
    <recommendedName>
        <fullName evidence="3">NodB homology domain-containing protein</fullName>
    </recommendedName>
</protein>
<comment type="caution">
    <text evidence="1">The sequence shown here is derived from an EMBL/GenBank/DDBJ whole genome shotgun (WGS) entry which is preliminary data.</text>
</comment>
<name>A0A919QIX1_9ACTN</name>
<evidence type="ECO:0000313" key="2">
    <source>
        <dbReference type="Proteomes" id="UP000640052"/>
    </source>
</evidence>
<dbReference type="SUPFAM" id="SSF88713">
    <property type="entry name" value="Glycoside hydrolase/deacetylase"/>
    <property type="match status" value="1"/>
</dbReference>
<keyword evidence="2" id="KW-1185">Reference proteome</keyword>
<dbReference type="InterPro" id="IPR011330">
    <property type="entry name" value="Glyco_hydro/deAcase_b/a-brl"/>
</dbReference>